<dbReference type="RefSeq" id="WP_101892682.1">
    <property type="nucleotide sequence ID" value="NZ_CP022684.1"/>
</dbReference>
<evidence type="ECO:0000256" key="1">
    <source>
        <dbReference type="ARBA" id="ARBA00005947"/>
    </source>
</evidence>
<evidence type="ECO:0000313" key="3">
    <source>
        <dbReference type="EMBL" id="AUM11342.1"/>
    </source>
</evidence>
<dbReference type="Pfam" id="PF00850">
    <property type="entry name" value="Hist_deacetyl"/>
    <property type="match status" value="1"/>
</dbReference>
<dbReference type="CDD" id="cd11599">
    <property type="entry name" value="HDAC_classII_2"/>
    <property type="match status" value="1"/>
</dbReference>
<dbReference type="InterPro" id="IPR023801">
    <property type="entry name" value="His_deacetylse_dom"/>
</dbReference>
<dbReference type="Proteomes" id="UP000235116">
    <property type="component" value="Chromosome"/>
</dbReference>
<dbReference type="PRINTS" id="PR01270">
    <property type="entry name" value="HDASUPER"/>
</dbReference>
<dbReference type="InterPro" id="IPR000286">
    <property type="entry name" value="HDACs"/>
</dbReference>
<dbReference type="PANTHER" id="PTHR10625">
    <property type="entry name" value="HISTONE DEACETYLASE HDAC1-RELATED"/>
    <property type="match status" value="1"/>
</dbReference>
<dbReference type="OrthoDB" id="9808367at2"/>
<feature type="domain" description="Histone deacetylase" evidence="2">
    <location>
        <begin position="20"/>
        <end position="304"/>
    </location>
</feature>
<keyword evidence="4" id="KW-1185">Reference proteome</keyword>
<evidence type="ECO:0000259" key="2">
    <source>
        <dbReference type="Pfam" id="PF00850"/>
    </source>
</evidence>
<reference evidence="4" key="1">
    <citation type="submission" date="2017-08" db="EMBL/GenBank/DDBJ databases">
        <title>Direct submision.</title>
        <authorList>
            <person name="Kim S.-J."/>
            <person name="Rhee S.-K."/>
        </authorList>
    </citation>
    <scope>NUCLEOTIDE SEQUENCE [LARGE SCALE GENOMIC DNA]</scope>
    <source>
        <strain evidence="4">GI5</strain>
    </source>
</reference>
<dbReference type="GO" id="GO:0040029">
    <property type="term" value="P:epigenetic regulation of gene expression"/>
    <property type="evidence" value="ECO:0007669"/>
    <property type="project" value="TreeGrafter"/>
</dbReference>
<dbReference type="EMBL" id="CP022684">
    <property type="protein sequence ID" value="AUM11342.1"/>
    <property type="molecule type" value="Genomic_DNA"/>
</dbReference>
<accession>A0A2K9LGE1</accession>
<dbReference type="KEGG" id="kak:Kalk_02375"/>
<dbReference type="PANTHER" id="PTHR10625:SF10">
    <property type="entry name" value="HISTONE DEACETYLASE HDAC1"/>
    <property type="match status" value="1"/>
</dbReference>
<dbReference type="GO" id="GO:0004407">
    <property type="term" value="F:histone deacetylase activity"/>
    <property type="evidence" value="ECO:0007669"/>
    <property type="project" value="TreeGrafter"/>
</dbReference>
<name>A0A2K9LGE1_9GAMM</name>
<organism evidence="3 4">
    <name type="scientific">Ketobacter alkanivorans</name>
    <dbReference type="NCBI Taxonomy" id="1917421"/>
    <lineage>
        <taxon>Bacteria</taxon>
        <taxon>Pseudomonadati</taxon>
        <taxon>Pseudomonadota</taxon>
        <taxon>Gammaproteobacteria</taxon>
        <taxon>Pseudomonadales</taxon>
        <taxon>Ketobacteraceae</taxon>
        <taxon>Ketobacter</taxon>
    </lineage>
</organism>
<comment type="similarity">
    <text evidence="1">Belongs to the histone deacetylase family.</text>
</comment>
<gene>
    <name evidence="3" type="ORF">Kalk_02375</name>
</gene>
<sequence>MMTAYISHKDCELHDMGAGHPECPRRLSAIRDYLMERQLWDVLLHVDAPKIEKIHLYRVHGREYVDGIFSQFPIKQTKTLGDDMVANAHTLNAALRSAGGVCKAVDMVMNGQAANAFCAVRPPGHHAEKNRAMGFCVFSNVAVAAAYAIHQYDLDRVAIVDFDVHHGNGTENILQYDERVLFCSSFQHPYYPHTVPDQNRSNIVHTPMHAGTSSDEFRDWVLQQWMNKLHQFNPQLLLISAGFDAHHSDPLADIYLDDRDYYWLTSELKRLAENCCEGRIVSSLEGGYHLDALARSVYQHIRVLSGL</sequence>
<dbReference type="InterPro" id="IPR023696">
    <property type="entry name" value="Ureohydrolase_dom_sf"/>
</dbReference>
<dbReference type="InterPro" id="IPR037138">
    <property type="entry name" value="His_deacetylse_dom_sf"/>
</dbReference>
<evidence type="ECO:0000313" key="4">
    <source>
        <dbReference type="Proteomes" id="UP000235116"/>
    </source>
</evidence>
<dbReference type="Gene3D" id="3.40.800.20">
    <property type="entry name" value="Histone deacetylase domain"/>
    <property type="match status" value="1"/>
</dbReference>
<dbReference type="SUPFAM" id="SSF52768">
    <property type="entry name" value="Arginase/deacetylase"/>
    <property type="match status" value="1"/>
</dbReference>
<dbReference type="AlphaFoldDB" id="A0A2K9LGE1"/>
<protein>
    <submittedName>
        <fullName evidence="3">Deacetylase</fullName>
    </submittedName>
</protein>
<proteinExistence type="inferred from homology"/>